<evidence type="ECO:0000256" key="1">
    <source>
        <dbReference type="SAM" id="MobiDB-lite"/>
    </source>
</evidence>
<feature type="compositionally biased region" description="Basic and acidic residues" evidence="1">
    <location>
        <begin position="537"/>
        <end position="549"/>
    </location>
</feature>
<dbReference type="Gene3D" id="3.30.70.330">
    <property type="match status" value="1"/>
</dbReference>
<feature type="compositionally biased region" description="Basic and acidic residues" evidence="1">
    <location>
        <begin position="146"/>
        <end position="201"/>
    </location>
</feature>
<feature type="region of interest" description="Disordered" evidence="1">
    <location>
        <begin position="98"/>
        <end position="360"/>
    </location>
</feature>
<feature type="compositionally biased region" description="Basic and acidic residues" evidence="1">
    <location>
        <begin position="99"/>
        <end position="110"/>
    </location>
</feature>
<sequence>MPALTSSVQPAFIAPVSNTSSQLTSGDSQQTSEVQVRIHITPFTPELYSKIIAPSLHPHVSNISYHSLQTFPEKGFGYVEMPKTQAEKLKKRLNGAMLKGEKVKIQDARPEKRKRRGDDADGAAEEEGGMEVEKAEKKKMKKRKFTEKVHDGIELPEGRSVKRGWTEPEVDRKSKKTSKDNSKKEKKEKREKSKYTKEPEMLFRTTLPPTAAATKAMEESTEKAKKDKTEKKEKKKKKPSNDIVVHEFQNTKKQASFLKEDSVAGKSKPVAEYIDGKGWIDGDNNIVEEETKSRREKKKKRSEKDKQKDKPITDAIAEEEPENQRNQGNKQSEADEPTPDHIETPTIAGADSLVTQANEVPLQENSKIGLKIDSAGPFSATEPKAVHPLEALFKRPNPSSTKSSPTKPLAIDTSRTAFSFFAEDVDDGAEGENAEAGAETPGKTSLTLKPPVTPHTRRDMEWRGLRSAAPEPDTAVGEKKFTFGMELGAMEEIEEEDEAQDVEEDKMMADVEEDDADDDDTDDDEEMEQGGGAGNAREGEKEESEFSKWFWEHRGETNRAWKKRRREAMKVKRQRENRRLGRRIV</sequence>
<dbReference type="AlphaFoldDB" id="A0A9P4IAR7"/>
<comment type="caution">
    <text evidence="2">The sequence shown here is derived from an EMBL/GenBank/DDBJ whole genome shotgun (WGS) entry which is preliminary data.</text>
</comment>
<feature type="region of interest" description="Disordered" evidence="1">
    <location>
        <begin position="388"/>
        <end position="549"/>
    </location>
</feature>
<evidence type="ECO:0000313" key="2">
    <source>
        <dbReference type="EMBL" id="KAF2097259.1"/>
    </source>
</evidence>
<accession>A0A9P4IAR7</accession>
<name>A0A9P4IAR7_9PEZI</name>
<dbReference type="OrthoDB" id="3595585at2759"/>
<feature type="compositionally biased region" description="Low complexity" evidence="1">
    <location>
        <begin position="396"/>
        <end position="408"/>
    </location>
</feature>
<feature type="compositionally biased region" description="Acidic residues" evidence="1">
    <location>
        <begin position="423"/>
        <end position="433"/>
    </location>
</feature>
<evidence type="ECO:0000313" key="3">
    <source>
        <dbReference type="Proteomes" id="UP000799772"/>
    </source>
</evidence>
<feature type="compositionally biased region" description="Acidic residues" evidence="1">
    <location>
        <begin position="120"/>
        <end position="130"/>
    </location>
</feature>
<proteinExistence type="predicted"/>
<dbReference type="EMBL" id="ML978128">
    <property type="protein sequence ID" value="KAF2097259.1"/>
    <property type="molecule type" value="Genomic_DNA"/>
</dbReference>
<dbReference type="InterPro" id="IPR012677">
    <property type="entry name" value="Nucleotide-bd_a/b_plait_sf"/>
</dbReference>
<reference evidence="2" key="1">
    <citation type="journal article" date="2020" name="Stud. Mycol.">
        <title>101 Dothideomycetes genomes: a test case for predicting lifestyles and emergence of pathogens.</title>
        <authorList>
            <person name="Haridas S."/>
            <person name="Albert R."/>
            <person name="Binder M."/>
            <person name="Bloem J."/>
            <person name="Labutti K."/>
            <person name="Salamov A."/>
            <person name="Andreopoulos B."/>
            <person name="Baker S."/>
            <person name="Barry K."/>
            <person name="Bills G."/>
            <person name="Bluhm B."/>
            <person name="Cannon C."/>
            <person name="Castanera R."/>
            <person name="Culley D."/>
            <person name="Daum C."/>
            <person name="Ezra D."/>
            <person name="Gonzalez J."/>
            <person name="Henrissat B."/>
            <person name="Kuo A."/>
            <person name="Liang C."/>
            <person name="Lipzen A."/>
            <person name="Lutzoni F."/>
            <person name="Magnuson J."/>
            <person name="Mondo S."/>
            <person name="Nolan M."/>
            <person name="Ohm R."/>
            <person name="Pangilinan J."/>
            <person name="Park H.-J."/>
            <person name="Ramirez L."/>
            <person name="Alfaro M."/>
            <person name="Sun H."/>
            <person name="Tritt A."/>
            <person name="Yoshinaga Y."/>
            <person name="Zwiers L.-H."/>
            <person name="Turgeon B."/>
            <person name="Goodwin S."/>
            <person name="Spatafora J."/>
            <person name="Crous P."/>
            <person name="Grigoriev I."/>
        </authorList>
    </citation>
    <scope>NUCLEOTIDE SEQUENCE</scope>
    <source>
        <strain evidence="2">CBS 133067</strain>
    </source>
</reference>
<protein>
    <submittedName>
        <fullName evidence="2">Uncharacterized protein</fullName>
    </submittedName>
</protein>
<gene>
    <name evidence="2" type="ORF">NA57DRAFT_77513</name>
</gene>
<feature type="compositionally biased region" description="Basic and acidic residues" evidence="1">
    <location>
        <begin position="216"/>
        <end position="232"/>
    </location>
</feature>
<organism evidence="2 3">
    <name type="scientific">Rhizodiscina lignyota</name>
    <dbReference type="NCBI Taxonomy" id="1504668"/>
    <lineage>
        <taxon>Eukaryota</taxon>
        <taxon>Fungi</taxon>
        <taxon>Dikarya</taxon>
        <taxon>Ascomycota</taxon>
        <taxon>Pezizomycotina</taxon>
        <taxon>Dothideomycetes</taxon>
        <taxon>Pleosporomycetidae</taxon>
        <taxon>Aulographales</taxon>
        <taxon>Rhizodiscinaceae</taxon>
        <taxon>Rhizodiscina</taxon>
    </lineage>
</organism>
<feature type="compositionally biased region" description="Basic and acidic residues" evidence="1">
    <location>
        <begin position="302"/>
        <end position="312"/>
    </location>
</feature>
<feature type="compositionally biased region" description="Low complexity" evidence="1">
    <location>
        <begin position="205"/>
        <end position="215"/>
    </location>
</feature>
<keyword evidence="3" id="KW-1185">Reference proteome</keyword>
<dbReference type="Proteomes" id="UP000799772">
    <property type="component" value="Unassembled WGS sequence"/>
</dbReference>
<feature type="compositionally biased region" description="Acidic residues" evidence="1">
    <location>
        <begin position="489"/>
        <end position="528"/>
    </location>
</feature>